<feature type="domain" description="Cyclin-like" evidence="5">
    <location>
        <begin position="557"/>
        <end position="685"/>
    </location>
</feature>
<evidence type="ECO:0000256" key="4">
    <source>
        <dbReference type="SAM" id="Phobius"/>
    </source>
</evidence>
<dbReference type="SUPFAM" id="SSF47954">
    <property type="entry name" value="Cyclin-like"/>
    <property type="match status" value="2"/>
</dbReference>
<dbReference type="InterPro" id="IPR042280">
    <property type="entry name" value="SLC3A2"/>
</dbReference>
<dbReference type="InterPro" id="IPR006047">
    <property type="entry name" value="GH13_cat_dom"/>
</dbReference>
<evidence type="ECO:0000259" key="5">
    <source>
        <dbReference type="SMART" id="SM00385"/>
    </source>
</evidence>
<dbReference type="GO" id="GO:0016323">
    <property type="term" value="C:basolateral plasma membrane"/>
    <property type="evidence" value="ECO:0007669"/>
    <property type="project" value="TreeGrafter"/>
</dbReference>
<dbReference type="InterPro" id="IPR031658">
    <property type="entry name" value="Cyclin_C_2"/>
</dbReference>
<dbReference type="Proteomes" id="UP000887572">
    <property type="component" value="Unplaced"/>
</dbReference>
<dbReference type="Pfam" id="PF16028">
    <property type="entry name" value="SLC3A2_N"/>
    <property type="match status" value="1"/>
</dbReference>
<dbReference type="GO" id="GO:0015823">
    <property type="term" value="P:phenylalanine transport"/>
    <property type="evidence" value="ECO:0007669"/>
    <property type="project" value="TreeGrafter"/>
</dbReference>
<dbReference type="SUPFAM" id="SSF51445">
    <property type="entry name" value="(Trans)glycosidases"/>
    <property type="match status" value="1"/>
</dbReference>
<keyword evidence="2 3" id="KW-0195">Cyclin</keyword>
<dbReference type="InterPro" id="IPR013763">
    <property type="entry name" value="Cyclin-like_dom"/>
</dbReference>
<reference evidence="8" key="1">
    <citation type="submission" date="2022-11" db="UniProtKB">
        <authorList>
            <consortium name="WormBaseParasite"/>
        </authorList>
    </citation>
    <scope>IDENTIFICATION</scope>
</reference>
<keyword evidence="4" id="KW-0812">Transmembrane</keyword>
<proteinExistence type="inferred from homology"/>
<dbReference type="Pfam" id="PF00128">
    <property type="entry name" value="Alpha-amylase"/>
    <property type="match status" value="1"/>
</dbReference>
<evidence type="ECO:0000256" key="1">
    <source>
        <dbReference type="ARBA" id="ARBA00008638"/>
    </source>
</evidence>
<evidence type="ECO:0000259" key="6">
    <source>
        <dbReference type="SMART" id="SM00642"/>
    </source>
</evidence>
<keyword evidence="4" id="KW-0472">Membrane</keyword>
<feature type="domain" description="Cyclin-like" evidence="5">
    <location>
        <begin position="695"/>
        <end position="777"/>
    </location>
</feature>
<name>A0A914H5K2_GLORO</name>
<dbReference type="Gene3D" id="3.20.20.80">
    <property type="entry name" value="Glycosidases"/>
    <property type="match status" value="2"/>
</dbReference>
<dbReference type="Gene3D" id="1.10.472.10">
    <property type="entry name" value="Cyclin-like"/>
    <property type="match status" value="2"/>
</dbReference>
<dbReference type="Pfam" id="PF00134">
    <property type="entry name" value="Cyclin_N"/>
    <property type="match status" value="1"/>
</dbReference>
<evidence type="ECO:0000256" key="3">
    <source>
        <dbReference type="RuleBase" id="RU000383"/>
    </source>
</evidence>
<dbReference type="GO" id="GO:0015173">
    <property type="term" value="F:aromatic amino acid transmembrane transporter activity"/>
    <property type="evidence" value="ECO:0007669"/>
    <property type="project" value="TreeGrafter"/>
</dbReference>
<comment type="similarity">
    <text evidence="1">Belongs to the cyclin family. Cyclin C subfamily.</text>
</comment>
<dbReference type="Pfam" id="PF16899">
    <property type="entry name" value="Cyclin_C_2"/>
    <property type="match status" value="1"/>
</dbReference>
<sequence>MYLSRTVYSNFYKKMVATDGMVEDDTDAVDIVQPTAKLIGLTKEQLELYRNDPFWKAIRYSLFVAFWLVWLAMFVGAILIVVLSPKCHQVNWTEKMVAYKVFTLAYSDSKNGIGDFATVGKKLEDLKNIGVSAIWPTPVLKYYKNALGPEAIEKLEVSDQLGGVDAFKELVKQAHAKSIKIIVDLPLTVHAKANWAQNTTGVKNGVALVNLNNTKVREELLNAVKRFLDYGVDGLAITDFGIFNSYTHLDTIVKDIRTLPNAEKLAIYSHETLNGTSDYYKISPLVGDAPSEKQEKDGEARVWHLGSMDPSGHRLDQLLGKEPKSNDMKQRISSLFTSAHLFLPKPSIILYGEELGLLSGKPSQNKMTNRIVYPWNNDTFGKPGNQSQGFFVLPERTKNGDFESQKNDPNSPLSLFKALTQLRENPNFMTGKLSHLSFDDLDIYVVQRFPSEDGYFVLVANWSDKEKAFDGKMLPKELQNRKLGAVKVGASTDVVGKDGKQIFNFPTHFLLMAGNFWKSSHYEQWILDKGELLRERGGDLRVFSEEEYQKLMIFFTNFIQEMGQCKERDAGSQCNESMRERPIQRMQAIATACVYFKRFYARRSFKDIDPFLMAMTCTNLASKVEEMGHLTHTKLTNTFQRTLKKWASLIEAQQIGTYHQIKHHHVSEVEFCLVELLDCSLIVYHPYRPLLQFRNDMRSASIQSAEQLYQDAWRVCNDSLKSDVALLYPPHMIAISAIMVAALMRGGYDKDKELKSWLAELNVDYEKIFEIQQTLFNTYNVWRSFDEQTQLKGLLEKISRPNQMNPSTMNVHIQQ</sequence>
<dbReference type="CDD" id="cd20513">
    <property type="entry name" value="CYCLIN_CCNC_rpt1"/>
    <property type="match status" value="1"/>
</dbReference>
<evidence type="ECO:0000313" key="7">
    <source>
        <dbReference type="Proteomes" id="UP000887572"/>
    </source>
</evidence>
<dbReference type="InterPro" id="IPR006671">
    <property type="entry name" value="Cyclin_N"/>
</dbReference>
<keyword evidence="7" id="KW-1185">Reference proteome</keyword>
<organism evidence="7 8">
    <name type="scientific">Globodera rostochiensis</name>
    <name type="common">Golden nematode worm</name>
    <name type="synonym">Heterodera rostochiensis</name>
    <dbReference type="NCBI Taxonomy" id="31243"/>
    <lineage>
        <taxon>Eukaryota</taxon>
        <taxon>Metazoa</taxon>
        <taxon>Ecdysozoa</taxon>
        <taxon>Nematoda</taxon>
        <taxon>Chromadorea</taxon>
        <taxon>Rhabditida</taxon>
        <taxon>Tylenchina</taxon>
        <taxon>Tylenchomorpha</taxon>
        <taxon>Tylenchoidea</taxon>
        <taxon>Heteroderidae</taxon>
        <taxon>Heteroderinae</taxon>
        <taxon>Globodera</taxon>
    </lineage>
</organism>
<dbReference type="AlphaFoldDB" id="A0A914H5K2"/>
<dbReference type="GO" id="GO:0015190">
    <property type="term" value="F:L-leucine transmembrane transporter activity"/>
    <property type="evidence" value="ECO:0007669"/>
    <property type="project" value="TreeGrafter"/>
</dbReference>
<feature type="transmembrane region" description="Helical" evidence="4">
    <location>
        <begin position="60"/>
        <end position="83"/>
    </location>
</feature>
<dbReference type="GO" id="GO:0016324">
    <property type="term" value="C:apical plasma membrane"/>
    <property type="evidence" value="ECO:0007669"/>
    <property type="project" value="TreeGrafter"/>
</dbReference>
<accession>A0A914H5K2</accession>
<dbReference type="InterPro" id="IPR036915">
    <property type="entry name" value="Cyclin-like_sf"/>
</dbReference>
<dbReference type="GO" id="GO:1903801">
    <property type="term" value="P:L-leucine import across plasma membrane"/>
    <property type="evidence" value="ECO:0007669"/>
    <property type="project" value="TreeGrafter"/>
</dbReference>
<dbReference type="GO" id="GO:0015180">
    <property type="term" value="F:L-alanine transmembrane transporter activity"/>
    <property type="evidence" value="ECO:0007669"/>
    <property type="project" value="TreeGrafter"/>
</dbReference>
<dbReference type="WBParaSite" id="Gr19_v10_g13427.t1">
    <property type="protein sequence ID" value="Gr19_v10_g13427.t1"/>
    <property type="gene ID" value="Gr19_v10_g13427"/>
</dbReference>
<evidence type="ECO:0000313" key="8">
    <source>
        <dbReference type="WBParaSite" id="Gr19_v10_g13427.t1"/>
    </source>
</evidence>
<keyword evidence="4" id="KW-1133">Transmembrane helix</keyword>
<dbReference type="PANTHER" id="PTHR46673:SF1">
    <property type="entry name" value="4F2 CELL-SURFACE ANTIGEN HEAVY CHAIN"/>
    <property type="match status" value="1"/>
</dbReference>
<feature type="domain" description="Glycosyl hydrolase family 13 catalytic" evidence="6">
    <location>
        <begin position="100"/>
        <end position="396"/>
    </location>
</feature>
<dbReference type="SMART" id="SM00385">
    <property type="entry name" value="CYCLIN"/>
    <property type="match status" value="2"/>
</dbReference>
<protein>
    <submittedName>
        <fullName evidence="8">Glycosyl hydrolase family 13 catalytic domain-containing protein</fullName>
    </submittedName>
</protein>
<dbReference type="PANTHER" id="PTHR46673">
    <property type="entry name" value="4F2 CELL-SURFACE ANTIGEN HEAVY CHAIN"/>
    <property type="match status" value="1"/>
</dbReference>
<dbReference type="GO" id="GO:1904273">
    <property type="term" value="P:L-alanine import across plasma membrane"/>
    <property type="evidence" value="ECO:0007669"/>
    <property type="project" value="TreeGrafter"/>
</dbReference>
<dbReference type="InterPro" id="IPR017853">
    <property type="entry name" value="GH"/>
</dbReference>
<evidence type="ECO:0000256" key="2">
    <source>
        <dbReference type="ARBA" id="ARBA00023127"/>
    </source>
</evidence>
<dbReference type="CDD" id="cd20514">
    <property type="entry name" value="CYCLIN_CCNC_rpt2"/>
    <property type="match status" value="1"/>
</dbReference>
<dbReference type="SMART" id="SM00642">
    <property type="entry name" value="Aamy"/>
    <property type="match status" value="1"/>
</dbReference>
<dbReference type="GO" id="GO:0005975">
    <property type="term" value="P:carbohydrate metabolic process"/>
    <property type="evidence" value="ECO:0007669"/>
    <property type="project" value="InterPro"/>
</dbReference>
<dbReference type="InterPro" id="IPR031984">
    <property type="entry name" value="SLC3A2_N"/>
</dbReference>